<feature type="domain" description="J" evidence="6">
    <location>
        <begin position="4"/>
        <end position="69"/>
    </location>
</feature>
<dbReference type="GO" id="GO:0051082">
    <property type="term" value="F:unfolded protein binding"/>
    <property type="evidence" value="ECO:0007669"/>
    <property type="project" value="InterPro"/>
</dbReference>
<keyword evidence="1" id="KW-0479">Metal-binding</keyword>
<dbReference type="SMART" id="SM00271">
    <property type="entry name" value="DnaJ"/>
    <property type="match status" value="1"/>
</dbReference>
<evidence type="ECO:0000313" key="8">
    <source>
        <dbReference type="Proteomes" id="UP000189670"/>
    </source>
</evidence>
<dbReference type="FunFam" id="2.60.260.20:FF:000005">
    <property type="entry name" value="Chaperone protein dnaJ 1, mitochondrial"/>
    <property type="match status" value="1"/>
</dbReference>
<keyword evidence="2" id="KW-0677">Repeat</keyword>
<sequence>MAEDYYKELGVNKNASDSDIKKAYRKLAMKYHPDHTKGDKTAEDKFKRISEAYAVLSDKEKRQLYDTYGSTDFKQRYTQEDIFKGFDFGDALKDFKFGTNFFGGKGRKGSNFSFNFGDQFDPHVHSHFRQQRPPKKGGDLIYELPLSLEEMLQDNNKTISYTHDGKTERLTVKIPKGMIAGKKLRIAGKGNPGVNGGPPGDLYIQSKLISHPIYGCEGTDLYIDQTIKTTEALLGTTVNVKTLDGNTLSVKVAPGTRHQTKMRLSGHGLPIMNSNKRGDIFVRIHVEVNKDLTKQQIKLLKKLADTGM</sequence>
<comment type="caution">
    <text evidence="7">The sequence shown here is derived from an EMBL/GenBank/DDBJ whole genome shotgun (WGS) entry which is preliminary data.</text>
</comment>
<evidence type="ECO:0000313" key="7">
    <source>
        <dbReference type="EMBL" id="ETR71672.1"/>
    </source>
</evidence>
<dbReference type="GO" id="GO:0005829">
    <property type="term" value="C:cytosol"/>
    <property type="evidence" value="ECO:0007669"/>
    <property type="project" value="TreeGrafter"/>
</dbReference>
<protein>
    <submittedName>
        <fullName evidence="7">Curved DNA-binding protein</fullName>
    </submittedName>
</protein>
<dbReference type="Gene3D" id="1.10.287.110">
    <property type="entry name" value="DnaJ domain"/>
    <property type="match status" value="1"/>
</dbReference>
<dbReference type="InterPro" id="IPR018253">
    <property type="entry name" value="DnaJ_domain_CS"/>
</dbReference>
<dbReference type="PRINTS" id="PR00625">
    <property type="entry name" value="JDOMAIN"/>
</dbReference>
<dbReference type="Pfam" id="PF00226">
    <property type="entry name" value="DnaJ"/>
    <property type="match status" value="1"/>
</dbReference>
<dbReference type="InterPro" id="IPR008971">
    <property type="entry name" value="HSP40/DnaJ_pept-bd"/>
</dbReference>
<evidence type="ECO:0000256" key="4">
    <source>
        <dbReference type="ARBA" id="ARBA00022833"/>
    </source>
</evidence>
<keyword evidence="7" id="KW-0238">DNA-binding</keyword>
<dbReference type="InterPro" id="IPR001623">
    <property type="entry name" value="DnaJ_domain"/>
</dbReference>
<dbReference type="PROSITE" id="PS00636">
    <property type="entry name" value="DNAJ_1"/>
    <property type="match status" value="1"/>
</dbReference>
<dbReference type="Pfam" id="PF01556">
    <property type="entry name" value="DnaJ_C"/>
    <property type="match status" value="1"/>
</dbReference>
<name>A0A1V1P9T9_9BACT</name>
<dbReference type="PANTHER" id="PTHR24078:SF553">
    <property type="entry name" value="DNAJ HOMOLOG SUBFAMILY B MEMBER 5"/>
    <property type="match status" value="1"/>
</dbReference>
<reference evidence="8" key="1">
    <citation type="submission" date="2012-11" db="EMBL/GenBank/DDBJ databases">
        <authorList>
            <person name="Lucero-Rivera Y.E."/>
            <person name="Tovar-Ramirez D."/>
        </authorList>
    </citation>
    <scope>NUCLEOTIDE SEQUENCE [LARGE SCALE GENOMIC DNA]</scope>
    <source>
        <strain evidence="8">Araruama</strain>
    </source>
</reference>
<dbReference type="GO" id="GO:0051087">
    <property type="term" value="F:protein-folding chaperone binding"/>
    <property type="evidence" value="ECO:0007669"/>
    <property type="project" value="TreeGrafter"/>
</dbReference>
<dbReference type="GO" id="GO:0003677">
    <property type="term" value="F:DNA binding"/>
    <property type="evidence" value="ECO:0007669"/>
    <property type="project" value="UniProtKB-KW"/>
</dbReference>
<keyword evidence="4" id="KW-0862">Zinc</keyword>
<gene>
    <name evidence="7" type="ORF">OMM_02319</name>
</gene>
<keyword evidence="3" id="KW-0863">Zinc-finger</keyword>
<dbReference type="EMBL" id="ATBP01000239">
    <property type="protein sequence ID" value="ETR71672.1"/>
    <property type="molecule type" value="Genomic_DNA"/>
</dbReference>
<dbReference type="SUPFAM" id="SSF46565">
    <property type="entry name" value="Chaperone J-domain"/>
    <property type="match status" value="1"/>
</dbReference>
<evidence type="ECO:0000256" key="3">
    <source>
        <dbReference type="ARBA" id="ARBA00022771"/>
    </source>
</evidence>
<evidence type="ECO:0000256" key="5">
    <source>
        <dbReference type="ARBA" id="ARBA00023186"/>
    </source>
</evidence>
<dbReference type="CDD" id="cd06257">
    <property type="entry name" value="DnaJ"/>
    <property type="match status" value="1"/>
</dbReference>
<keyword evidence="5" id="KW-0143">Chaperone</keyword>
<organism evidence="7 8">
    <name type="scientific">Candidatus Magnetoglobus multicellularis str. Araruama</name>
    <dbReference type="NCBI Taxonomy" id="890399"/>
    <lineage>
        <taxon>Bacteria</taxon>
        <taxon>Pseudomonadati</taxon>
        <taxon>Thermodesulfobacteriota</taxon>
        <taxon>Desulfobacteria</taxon>
        <taxon>Desulfobacterales</taxon>
        <taxon>Desulfobacteraceae</taxon>
        <taxon>Candidatus Magnetoglobus</taxon>
    </lineage>
</organism>
<dbReference type="InterPro" id="IPR002939">
    <property type="entry name" value="DnaJ_C"/>
</dbReference>
<dbReference type="GO" id="GO:0008270">
    <property type="term" value="F:zinc ion binding"/>
    <property type="evidence" value="ECO:0007669"/>
    <property type="project" value="UniProtKB-KW"/>
</dbReference>
<dbReference type="Proteomes" id="UP000189670">
    <property type="component" value="Unassembled WGS sequence"/>
</dbReference>
<proteinExistence type="predicted"/>
<dbReference type="SUPFAM" id="SSF49493">
    <property type="entry name" value="HSP40/DnaJ peptide-binding domain"/>
    <property type="match status" value="2"/>
</dbReference>
<dbReference type="InterPro" id="IPR036869">
    <property type="entry name" value="J_dom_sf"/>
</dbReference>
<dbReference type="PROSITE" id="PS50076">
    <property type="entry name" value="DNAJ_2"/>
    <property type="match status" value="1"/>
</dbReference>
<evidence type="ECO:0000256" key="1">
    <source>
        <dbReference type="ARBA" id="ARBA00022723"/>
    </source>
</evidence>
<dbReference type="PANTHER" id="PTHR24078">
    <property type="entry name" value="DNAJ HOMOLOG SUBFAMILY C MEMBER"/>
    <property type="match status" value="1"/>
</dbReference>
<evidence type="ECO:0000256" key="2">
    <source>
        <dbReference type="ARBA" id="ARBA00022737"/>
    </source>
</evidence>
<dbReference type="InterPro" id="IPR051339">
    <property type="entry name" value="DnaJ_subfamily_B"/>
</dbReference>
<dbReference type="GO" id="GO:0006457">
    <property type="term" value="P:protein folding"/>
    <property type="evidence" value="ECO:0007669"/>
    <property type="project" value="InterPro"/>
</dbReference>
<dbReference type="AlphaFoldDB" id="A0A1V1P9T9"/>
<accession>A0A1V1P9T9</accession>
<evidence type="ECO:0000259" key="6">
    <source>
        <dbReference type="PROSITE" id="PS50076"/>
    </source>
</evidence>
<dbReference type="Gene3D" id="2.60.260.20">
    <property type="entry name" value="Urease metallochaperone UreE, N-terminal domain"/>
    <property type="match status" value="2"/>
</dbReference>
<dbReference type="CDD" id="cd10747">
    <property type="entry name" value="DnaJ_C"/>
    <property type="match status" value="1"/>
</dbReference>